<dbReference type="Proteomes" id="UP000182412">
    <property type="component" value="Unassembled WGS sequence"/>
</dbReference>
<dbReference type="RefSeq" id="WP_074573036.1">
    <property type="nucleotide sequence ID" value="NZ_FNJQ01000028.1"/>
</dbReference>
<dbReference type="AlphaFoldDB" id="A0A1H0U2U5"/>
<evidence type="ECO:0000313" key="1">
    <source>
        <dbReference type="EMBL" id="SDP60278.1"/>
    </source>
</evidence>
<organism evidence="1 2">
    <name type="scientific">Selenomonas ruminantium</name>
    <dbReference type="NCBI Taxonomy" id="971"/>
    <lineage>
        <taxon>Bacteria</taxon>
        <taxon>Bacillati</taxon>
        <taxon>Bacillota</taxon>
        <taxon>Negativicutes</taxon>
        <taxon>Selenomonadales</taxon>
        <taxon>Selenomonadaceae</taxon>
        <taxon>Selenomonas</taxon>
    </lineage>
</organism>
<dbReference type="OrthoDB" id="1666594at2"/>
<sequence>MIEPWYLLGQDKTLHHVIQATELEQSKYPAIMSGKHFIQMEDAVTHYEMKEPLYQPDFLFDPTFMVEDSMYKIWQELQPDILGKAVQFFEANNRENAPMPLYWVPFLPSEEDALHDQTKIELGRAVEPVLRREKLAEKNFLHITLAGGQLWFASLTAVEAMLWKGQTGVQITSVEIR</sequence>
<name>A0A1H0U2U5_SELRU</name>
<accession>A0A1H0U2U5</accession>
<protein>
    <submittedName>
        <fullName evidence="1">Uncharacterized protein</fullName>
    </submittedName>
</protein>
<dbReference type="EMBL" id="FNJQ01000028">
    <property type="protein sequence ID" value="SDP60278.1"/>
    <property type="molecule type" value="Genomic_DNA"/>
</dbReference>
<evidence type="ECO:0000313" key="2">
    <source>
        <dbReference type="Proteomes" id="UP000182412"/>
    </source>
</evidence>
<proteinExistence type="predicted"/>
<reference evidence="1 2" key="1">
    <citation type="submission" date="2016-10" db="EMBL/GenBank/DDBJ databases">
        <authorList>
            <person name="de Groot N.N."/>
        </authorList>
    </citation>
    <scope>NUCLEOTIDE SEQUENCE [LARGE SCALE GENOMIC DNA]</scope>
    <source>
        <strain evidence="1 2">S137</strain>
    </source>
</reference>
<gene>
    <name evidence="1" type="ORF">SAMN05216366_1284</name>
</gene>